<evidence type="ECO:0000313" key="4">
    <source>
        <dbReference type="Proteomes" id="UP001328107"/>
    </source>
</evidence>
<dbReference type="Proteomes" id="UP001328107">
    <property type="component" value="Unassembled WGS sequence"/>
</dbReference>
<dbReference type="GO" id="GO:0034315">
    <property type="term" value="P:regulation of Arp2/3 complex-mediated actin nucleation"/>
    <property type="evidence" value="ECO:0007669"/>
    <property type="project" value="TreeGrafter"/>
</dbReference>
<dbReference type="InterPro" id="IPR011993">
    <property type="entry name" value="PH-like_dom_sf"/>
</dbReference>
<dbReference type="SUPFAM" id="SSF52047">
    <property type="entry name" value="RNI-like"/>
    <property type="match status" value="1"/>
</dbReference>
<feature type="region of interest" description="Disordered" evidence="1">
    <location>
        <begin position="847"/>
        <end position="991"/>
    </location>
</feature>
<dbReference type="SMART" id="SM00368">
    <property type="entry name" value="LRR_RI"/>
    <property type="match status" value="4"/>
</dbReference>
<dbReference type="AlphaFoldDB" id="A0AAN5CZB3"/>
<feature type="compositionally biased region" description="Basic and acidic residues" evidence="1">
    <location>
        <begin position="795"/>
        <end position="810"/>
    </location>
</feature>
<dbReference type="GO" id="GO:0005886">
    <property type="term" value="C:plasma membrane"/>
    <property type="evidence" value="ECO:0007669"/>
    <property type="project" value="TreeGrafter"/>
</dbReference>
<dbReference type="GO" id="GO:0030027">
    <property type="term" value="C:lamellipodium"/>
    <property type="evidence" value="ECO:0007669"/>
    <property type="project" value="TreeGrafter"/>
</dbReference>
<reference evidence="4" key="1">
    <citation type="submission" date="2022-10" db="EMBL/GenBank/DDBJ databases">
        <title>Genome assembly of Pristionchus species.</title>
        <authorList>
            <person name="Yoshida K."/>
            <person name="Sommer R.J."/>
        </authorList>
    </citation>
    <scope>NUCLEOTIDE SEQUENCE [LARGE SCALE GENOMIC DNA]</scope>
    <source>
        <strain evidence="4">RS5460</strain>
    </source>
</reference>
<evidence type="ECO:0000259" key="2">
    <source>
        <dbReference type="Pfam" id="PF17888"/>
    </source>
</evidence>
<organism evidence="3 4">
    <name type="scientific">Pristionchus mayeri</name>
    <dbReference type="NCBI Taxonomy" id="1317129"/>
    <lineage>
        <taxon>Eukaryota</taxon>
        <taxon>Metazoa</taxon>
        <taxon>Ecdysozoa</taxon>
        <taxon>Nematoda</taxon>
        <taxon>Chromadorea</taxon>
        <taxon>Rhabditida</taxon>
        <taxon>Rhabditina</taxon>
        <taxon>Diplogasteromorpha</taxon>
        <taxon>Diplogasteroidea</taxon>
        <taxon>Neodiplogasteridae</taxon>
        <taxon>Pristionchus</taxon>
    </lineage>
</organism>
<protein>
    <recommendedName>
        <fullName evidence="2">CARMIL pleckstrin homology domain-containing protein</fullName>
    </recommendedName>
</protein>
<accession>A0AAN5CZB3</accession>
<feature type="compositionally biased region" description="Low complexity" evidence="1">
    <location>
        <begin position="925"/>
        <end position="946"/>
    </location>
</feature>
<dbReference type="Pfam" id="PF17888">
    <property type="entry name" value="Carm_PH"/>
    <property type="match status" value="1"/>
</dbReference>
<dbReference type="PANTHER" id="PTHR24112:SF66">
    <property type="entry name" value="LEUCINE-RICH REPEAT, ISOFORM F"/>
    <property type="match status" value="1"/>
</dbReference>
<feature type="compositionally biased region" description="Polar residues" evidence="1">
    <location>
        <begin position="888"/>
        <end position="900"/>
    </location>
</feature>
<evidence type="ECO:0000256" key="1">
    <source>
        <dbReference type="SAM" id="MobiDB-lite"/>
    </source>
</evidence>
<dbReference type="EMBL" id="BTRK01000005">
    <property type="protein sequence ID" value="GMR53449.1"/>
    <property type="molecule type" value="Genomic_DNA"/>
</dbReference>
<name>A0AAN5CZB3_9BILA</name>
<evidence type="ECO:0000313" key="3">
    <source>
        <dbReference type="EMBL" id="GMR53449.1"/>
    </source>
</evidence>
<dbReference type="InterPro" id="IPR032675">
    <property type="entry name" value="LRR_dom_sf"/>
</dbReference>
<proteinExistence type="predicted"/>
<keyword evidence="4" id="KW-1185">Reference proteome</keyword>
<dbReference type="InterPro" id="IPR051279">
    <property type="entry name" value="PP1-Reg/Actin-Interact_Protein"/>
</dbReference>
<dbReference type="Gene3D" id="3.80.10.10">
    <property type="entry name" value="Ribonuclease Inhibitor"/>
    <property type="match status" value="1"/>
</dbReference>
<sequence length="991" mass="108502">TIYSMSFTRGSLQELCDIIESKPDAVLGNKFFDSRLVVHIELHTKSDKYESRFLVISKFRLFLLTGKNANSLKIDRSYHILQIKSACILSENETALMVDENCARKRIVVRGYPAEQLALAIIKTLRHYFPDICPLLHRVIELKPVDLYEKAEKLVMDVSPRPCHSFRRTYAALCDLHDQPYRDEVAWDVEKIYTANRIKDLRLEDFSHLQPKDLLGIVSVLEYSSYFSGLVVDGIRLSVEMVDVVVAVIKHSLSLNKLVLSNCGLTREFPALLASALSENEAIPLETIDLSKNSTLDDRKGFAALSSCFSKMSSLSSLNLSECALSEKSVQSLCNSLYALTSSGGSKGIVHLNLASNIIKEDISSLVNLISIGTCLRSLNLSDTHLPLDKLWQSFKFGCLQLQSLTLSGCVVGGKRVSGESLAAAKDFFAASVGLERMEMSRVQLSADLLKAILTGLASNFQLKPFTLILDGSCEKLGEILEAGLSGVRANALSLRDCHLENDLPGVIESISRMPVLSSLSIGGANVIGLKKSTKTIAVINKAVNQLVKLITTSTTLRSLSLADGHLGGQVSNLINSLGACSTIRSLDLSANDLGNFGMRILSKALELNTSIRDLSIDNNHIGSDGLSDLAFALEENLSLLSLPCPFNDIAEALQRERDNRSKISSVWSRIECSLERNRRGELVYEVARKKSSFFPHPSPSNPTHDPPIKEVMDEFIEKMRVRGGDWIREVVHGGEGANGPSTANSILREEGKGAEREAISMLSLAVQRDVYSCLSQWMYLEMVSAKSQWRSQSKRVEKGHGDSPSHRSDTPLSDCASPSPAYRPRSIVADMKNLTESMVDSLEDLVSPPSAKLEHPTKSRPRILRKKMNGSNLVLPPLTSIEDERTSSPTDSTASNLENRGTECCSPLSSRVAILPPCEGTEDSPSISPTSLSTPPVIPLSLSNYSPPPLPKRQTVTPPSLPPKPDKAPSVESPSASRRSVADMAKLFSR</sequence>
<feature type="region of interest" description="Disordered" evidence="1">
    <location>
        <begin position="793"/>
        <end position="825"/>
    </location>
</feature>
<comment type="caution">
    <text evidence="3">The sequence shown here is derived from an EMBL/GenBank/DDBJ whole genome shotgun (WGS) entry which is preliminary data.</text>
</comment>
<dbReference type="Gene3D" id="2.30.29.30">
    <property type="entry name" value="Pleckstrin-homology domain (PH domain)/Phosphotyrosine-binding domain (PTB)"/>
    <property type="match status" value="1"/>
</dbReference>
<feature type="domain" description="CARMIL pleckstrin homology" evidence="2">
    <location>
        <begin position="35"/>
        <end position="130"/>
    </location>
</feature>
<dbReference type="GO" id="GO:0016477">
    <property type="term" value="P:cell migration"/>
    <property type="evidence" value="ECO:0007669"/>
    <property type="project" value="TreeGrafter"/>
</dbReference>
<feature type="non-terminal residue" evidence="3">
    <location>
        <position position="1"/>
    </location>
</feature>
<gene>
    <name evidence="3" type="ORF">PMAYCL1PPCAC_23644</name>
</gene>
<feature type="compositionally biased region" description="Basic residues" evidence="1">
    <location>
        <begin position="859"/>
        <end position="869"/>
    </location>
</feature>
<dbReference type="InterPro" id="IPR041245">
    <property type="entry name" value="CARMIL_PH"/>
</dbReference>
<dbReference type="PANTHER" id="PTHR24112">
    <property type="entry name" value="LEUCINE-RICH REPEAT, ISOFORM F-RELATED"/>
    <property type="match status" value="1"/>
</dbReference>